<dbReference type="InterPro" id="IPR042100">
    <property type="entry name" value="Bug_dom1"/>
</dbReference>
<dbReference type="PANTHER" id="PTHR42928">
    <property type="entry name" value="TRICARBOXYLATE-BINDING PROTEIN"/>
    <property type="match status" value="1"/>
</dbReference>
<dbReference type="AlphaFoldDB" id="A0A1H0WVT1"/>
<dbReference type="CDD" id="cd07012">
    <property type="entry name" value="PBP2_Bug_TTT"/>
    <property type="match status" value="1"/>
</dbReference>
<name>A0A1H0WVT1_9BURK</name>
<evidence type="ECO:0000256" key="1">
    <source>
        <dbReference type="ARBA" id="ARBA00006987"/>
    </source>
</evidence>
<sequence length="315" mass="32521">MKKHIIAVIIAATPLVAAAFPDRPIRLVVPMSAGSITDVVARTLADAMAARLKQPIIVDNQAGGGNVVGTMAAVRAAPDGYTLLMVGVTNGASNLAVMKALPYDPRKDFTPVSLVAEAPFVLVSSKSVPAKTLQDFTAYGKAHPDKLSYGYGSGSSQLSAARLVAQAGISATAVGYKGIPQAMTDLIGGSIDFCVADLVNGMQAARSGRVNALGVTSARRTPLAPDVPTLAEQGLKGYDLTVWFGVAAPAHTPAPMVAKLNATLREVLADPVVKQRFDTAGLTASPSTPEAFGQLIHDDITKWGVIARDAGIAPQ</sequence>
<dbReference type="Pfam" id="PF03401">
    <property type="entry name" value="TctC"/>
    <property type="match status" value="1"/>
</dbReference>
<feature type="signal peptide" evidence="2">
    <location>
        <begin position="1"/>
        <end position="19"/>
    </location>
</feature>
<dbReference type="Proteomes" id="UP000199317">
    <property type="component" value="Unassembled WGS sequence"/>
</dbReference>
<evidence type="ECO:0000313" key="3">
    <source>
        <dbReference type="EMBL" id="SDP94838.1"/>
    </source>
</evidence>
<feature type="chain" id="PRO_5011558265" evidence="2">
    <location>
        <begin position="20"/>
        <end position="315"/>
    </location>
</feature>
<dbReference type="Gene3D" id="3.40.190.150">
    <property type="entry name" value="Bordetella uptake gene, domain 1"/>
    <property type="match status" value="1"/>
</dbReference>
<keyword evidence="2" id="KW-0732">Signal</keyword>
<dbReference type="OrthoDB" id="8629394at2"/>
<dbReference type="RefSeq" id="WP_092840515.1">
    <property type="nucleotide sequence ID" value="NZ_FNJL01000069.1"/>
</dbReference>
<keyword evidence="3" id="KW-0675">Receptor</keyword>
<dbReference type="PIRSF" id="PIRSF017082">
    <property type="entry name" value="YflP"/>
    <property type="match status" value="1"/>
</dbReference>
<dbReference type="EMBL" id="FNJL01000069">
    <property type="protein sequence ID" value="SDP94838.1"/>
    <property type="molecule type" value="Genomic_DNA"/>
</dbReference>
<reference evidence="4" key="1">
    <citation type="submission" date="2016-10" db="EMBL/GenBank/DDBJ databases">
        <authorList>
            <person name="Varghese N."/>
            <person name="Submissions S."/>
        </authorList>
    </citation>
    <scope>NUCLEOTIDE SEQUENCE [LARGE SCALE GENOMIC DNA]</scope>
    <source>
        <strain evidence="4">DSM 17101</strain>
    </source>
</reference>
<gene>
    <name evidence="3" type="ORF">SAMN04489708_1694</name>
</gene>
<protein>
    <submittedName>
        <fullName evidence="3">Tripartite-type tricarboxylate transporter, receptor component TctC</fullName>
    </submittedName>
</protein>
<organism evidence="3 4">
    <name type="scientific">Paracidovorax cattleyae</name>
    <dbReference type="NCBI Taxonomy" id="80868"/>
    <lineage>
        <taxon>Bacteria</taxon>
        <taxon>Pseudomonadati</taxon>
        <taxon>Pseudomonadota</taxon>
        <taxon>Betaproteobacteria</taxon>
        <taxon>Burkholderiales</taxon>
        <taxon>Comamonadaceae</taxon>
        <taxon>Paracidovorax</taxon>
    </lineage>
</organism>
<comment type="similarity">
    <text evidence="1">Belongs to the UPF0065 (bug) family.</text>
</comment>
<evidence type="ECO:0000256" key="2">
    <source>
        <dbReference type="SAM" id="SignalP"/>
    </source>
</evidence>
<dbReference type="SUPFAM" id="SSF53850">
    <property type="entry name" value="Periplasmic binding protein-like II"/>
    <property type="match status" value="1"/>
</dbReference>
<accession>A0A1H0WVT1</accession>
<dbReference type="InterPro" id="IPR005064">
    <property type="entry name" value="BUG"/>
</dbReference>
<dbReference type="Gene3D" id="3.40.190.10">
    <property type="entry name" value="Periplasmic binding protein-like II"/>
    <property type="match status" value="1"/>
</dbReference>
<proteinExistence type="inferred from homology"/>
<keyword evidence="4" id="KW-1185">Reference proteome</keyword>
<evidence type="ECO:0000313" key="4">
    <source>
        <dbReference type="Proteomes" id="UP000199317"/>
    </source>
</evidence>
<dbReference type="PANTHER" id="PTHR42928:SF5">
    <property type="entry name" value="BLR1237 PROTEIN"/>
    <property type="match status" value="1"/>
</dbReference>